<proteinExistence type="predicted"/>
<evidence type="ECO:0000313" key="3">
    <source>
        <dbReference type="EMBL" id="MCQ8897417.1"/>
    </source>
</evidence>
<dbReference type="Gene3D" id="3.30.830.10">
    <property type="entry name" value="Metalloenzyme, LuxS/M16 peptidase-like"/>
    <property type="match status" value="2"/>
</dbReference>
<accession>A0ABT1WIT3</accession>
<feature type="chain" id="PRO_5045446371" evidence="1">
    <location>
        <begin position="26"/>
        <end position="444"/>
    </location>
</feature>
<feature type="domain" description="Peptidase M16 C-terminal" evidence="2">
    <location>
        <begin position="193"/>
        <end position="375"/>
    </location>
</feature>
<dbReference type="EMBL" id="JANIGO010000005">
    <property type="protein sequence ID" value="MCQ8897417.1"/>
    <property type="molecule type" value="Genomic_DNA"/>
</dbReference>
<keyword evidence="1" id="KW-0732">Signal</keyword>
<evidence type="ECO:0000313" key="4">
    <source>
        <dbReference type="Proteomes" id="UP001204142"/>
    </source>
</evidence>
<dbReference type="InterPro" id="IPR050361">
    <property type="entry name" value="MPP/UQCRC_Complex"/>
</dbReference>
<dbReference type="PANTHER" id="PTHR11851:SF224">
    <property type="entry name" value="PROCESSING PROTEASE"/>
    <property type="match status" value="1"/>
</dbReference>
<dbReference type="Proteomes" id="UP001204142">
    <property type="component" value="Unassembled WGS sequence"/>
</dbReference>
<dbReference type="InterPro" id="IPR007863">
    <property type="entry name" value="Peptidase_M16_C"/>
</dbReference>
<name>A0ABT1WIT3_9BURK</name>
<evidence type="ECO:0000256" key="1">
    <source>
        <dbReference type="SAM" id="SignalP"/>
    </source>
</evidence>
<dbReference type="RefSeq" id="WP_256765224.1">
    <property type="nucleotide sequence ID" value="NZ_JANIGO010000005.1"/>
</dbReference>
<reference evidence="3 4" key="1">
    <citation type="submission" date="2022-07" db="EMBL/GenBank/DDBJ databases">
        <authorList>
            <person name="Xamxidin M."/>
            <person name="Wu M."/>
        </authorList>
    </citation>
    <scope>NUCLEOTIDE SEQUENCE [LARGE SCALE GENOMIC DNA]</scope>
    <source>
        <strain evidence="3 4">NBRC 111650</strain>
    </source>
</reference>
<evidence type="ECO:0000259" key="2">
    <source>
        <dbReference type="Pfam" id="PF05193"/>
    </source>
</evidence>
<dbReference type="PANTHER" id="PTHR11851">
    <property type="entry name" value="METALLOPROTEASE"/>
    <property type="match status" value="1"/>
</dbReference>
<sequence length="444" mass="47640">MKHWMNPLKTALAVGFVALSAQANAALPIETWKTDSGAKVMYMRAEALPILDLRIDFFAGNRADPANKVGLASATADMIGRGAEGLDENRIADGFADTGAVFGSAAGEDSAGLQLRTLTSEPEFSKSIALFKTVLQKPVFDAQVYAREQARSIAGLKEALTKPDTLAQRAFSQALYPQHPYGYVETEQSIKAVSIEDIRQFYKTHYLGNAAVVSIVGNISRAQAEKLANELTATLPTGTLAEPALGSANAAQLQAQMQGKTIQIDHPAAQSHILMGLPTLARGNPQYFDLLVANHVLGGGGFNSRLMNEIREKRGLAYSAYSYFMPSGDAGPFQAGVQTKREQTGQALELMRKTILDFITKGPSADELKAAKANLVGGFPLRVDSNSKLITNISMMGLYNLPLDYLDTWTANIDKVTVDSARKAFANAVKADKLVTVVVGGQPK</sequence>
<dbReference type="Pfam" id="PF05193">
    <property type="entry name" value="Peptidase_M16_C"/>
    <property type="match status" value="1"/>
</dbReference>
<gene>
    <name evidence="3" type="ORF">NQT62_13325</name>
</gene>
<dbReference type="SUPFAM" id="SSF63411">
    <property type="entry name" value="LuxS/MPP-like metallohydrolase"/>
    <property type="match status" value="2"/>
</dbReference>
<keyword evidence="4" id="KW-1185">Reference proteome</keyword>
<comment type="caution">
    <text evidence="3">The sequence shown here is derived from an EMBL/GenBank/DDBJ whole genome shotgun (WGS) entry which is preliminary data.</text>
</comment>
<feature type="signal peptide" evidence="1">
    <location>
        <begin position="1"/>
        <end position="25"/>
    </location>
</feature>
<organism evidence="3 4">
    <name type="scientific">Limnobacter humi</name>
    <dbReference type="NCBI Taxonomy" id="1778671"/>
    <lineage>
        <taxon>Bacteria</taxon>
        <taxon>Pseudomonadati</taxon>
        <taxon>Pseudomonadota</taxon>
        <taxon>Betaproteobacteria</taxon>
        <taxon>Burkholderiales</taxon>
        <taxon>Burkholderiaceae</taxon>
        <taxon>Limnobacter</taxon>
    </lineage>
</organism>
<protein>
    <submittedName>
        <fullName evidence="3">Insulinase family protein</fullName>
    </submittedName>
</protein>
<dbReference type="InterPro" id="IPR011249">
    <property type="entry name" value="Metalloenz_LuxS/M16"/>
</dbReference>